<feature type="chain" id="PRO_5035232144" evidence="7">
    <location>
        <begin position="23"/>
        <end position="475"/>
    </location>
</feature>
<evidence type="ECO:0000256" key="5">
    <source>
        <dbReference type="ARBA" id="ARBA00023136"/>
    </source>
</evidence>
<keyword evidence="5" id="KW-0472">Membrane</keyword>
<keyword evidence="3" id="KW-0735">Signal-anchor</keyword>
<dbReference type="Pfam" id="PF13896">
    <property type="entry name" value="Glyco_transf_49"/>
    <property type="match status" value="1"/>
</dbReference>
<keyword evidence="2" id="KW-0812">Transmembrane</keyword>
<reference evidence="8" key="1">
    <citation type="journal article" date="2021" name="Proc. Natl. Acad. Sci. U.S.A.">
        <title>Three genomes in the algal genus Volvox reveal the fate of a haploid sex-determining region after a transition to homothallism.</title>
        <authorList>
            <person name="Yamamoto K."/>
            <person name="Hamaji T."/>
            <person name="Kawai-Toyooka H."/>
            <person name="Matsuzaki R."/>
            <person name="Takahashi F."/>
            <person name="Nishimura Y."/>
            <person name="Kawachi M."/>
            <person name="Noguchi H."/>
            <person name="Minakuchi Y."/>
            <person name="Umen J.G."/>
            <person name="Toyoda A."/>
            <person name="Nozaki H."/>
        </authorList>
    </citation>
    <scope>NUCLEOTIDE SEQUENCE</scope>
    <source>
        <strain evidence="8">NIES-3780</strain>
    </source>
</reference>
<evidence type="ECO:0000313" key="8">
    <source>
        <dbReference type="EMBL" id="GIL46775.1"/>
    </source>
</evidence>
<comment type="caution">
    <text evidence="8">The sequence shown here is derived from an EMBL/GenBank/DDBJ whole genome shotgun (WGS) entry which is preliminary data.</text>
</comment>
<dbReference type="PANTHER" id="PTHR12270">
    <property type="entry name" value="GLYCOSYLTRANSFERASE-RELATED"/>
    <property type="match status" value="1"/>
</dbReference>
<dbReference type="AlphaFoldDB" id="A0A8J4EWL7"/>
<evidence type="ECO:0000256" key="6">
    <source>
        <dbReference type="ARBA" id="ARBA00023180"/>
    </source>
</evidence>
<dbReference type="GO" id="GO:0042285">
    <property type="term" value="F:xylosyltransferase activity"/>
    <property type="evidence" value="ECO:0007669"/>
    <property type="project" value="TreeGrafter"/>
</dbReference>
<evidence type="ECO:0000313" key="9">
    <source>
        <dbReference type="Proteomes" id="UP000747399"/>
    </source>
</evidence>
<protein>
    <submittedName>
        <fullName evidence="8">Uncharacterized protein</fullName>
    </submittedName>
</protein>
<keyword evidence="7" id="KW-0732">Signal</keyword>
<name>A0A8J4EWL7_9CHLO</name>
<evidence type="ECO:0000256" key="7">
    <source>
        <dbReference type="SAM" id="SignalP"/>
    </source>
</evidence>
<dbReference type="GO" id="GO:0016020">
    <property type="term" value="C:membrane"/>
    <property type="evidence" value="ECO:0007669"/>
    <property type="project" value="UniProtKB-SubCell"/>
</dbReference>
<keyword evidence="6" id="KW-0325">Glycoprotein</keyword>
<keyword evidence="9" id="KW-1185">Reference proteome</keyword>
<dbReference type="InterPro" id="IPR051292">
    <property type="entry name" value="Xyl/GlcA_transferase"/>
</dbReference>
<evidence type="ECO:0000256" key="2">
    <source>
        <dbReference type="ARBA" id="ARBA00022692"/>
    </source>
</evidence>
<proteinExistence type="predicted"/>
<feature type="signal peptide" evidence="7">
    <location>
        <begin position="1"/>
        <end position="22"/>
    </location>
</feature>
<sequence>MVRAQGGILLLLLRILLCSVFPETNIASGIGSLVYGNKPDAAASALFSCYHAQHIPDPITMGAYLRGIPSRSLRMHRIWWSKHRHRLALSIFTHSDLDRLKSLERQCRGYPGGLITVAVWVPIIAEATTPPAPGQKPQSGYNLTAAQSAMLANATNTVDRFYTTFESPAINSSANGSSYPHTCILRIVLVYELVANDIMAALMPLNILRNTAMLMATTPLVAMVDADMLFNWGLAAKVLMNTSRVVMMEHKAMRELTVWVIPIFDTNTTRSIPERVSLAEEAVADGRNPKAKLLDMWHKRGDVYPYGMYGYTLGHGPTNYEIWSNTSSDYNVTYQTGYEPFFIVARKALIPYDSRFRGYYKDKIVNIAYVASIGFKFRVLPDVWMVHQAHTPSMASYKWLQHHSTASIPTPLDKSVQLLNGSWVSARKANLVHSLSTYEESLELMSRGKYELVTDKATKHCRSVLPWWQNHTAST</sequence>
<evidence type="ECO:0000256" key="1">
    <source>
        <dbReference type="ARBA" id="ARBA00004606"/>
    </source>
</evidence>
<evidence type="ECO:0000256" key="3">
    <source>
        <dbReference type="ARBA" id="ARBA00022968"/>
    </source>
</evidence>
<comment type="subcellular location">
    <subcellularLocation>
        <location evidence="1">Membrane</location>
        <topology evidence="1">Single-pass type II membrane protein</topology>
    </subcellularLocation>
</comment>
<dbReference type="EMBL" id="BNCO01000004">
    <property type="protein sequence ID" value="GIL46775.1"/>
    <property type="molecule type" value="Genomic_DNA"/>
</dbReference>
<evidence type="ECO:0000256" key="4">
    <source>
        <dbReference type="ARBA" id="ARBA00022989"/>
    </source>
</evidence>
<accession>A0A8J4EWL7</accession>
<gene>
    <name evidence="8" type="ORF">Vafri_3666</name>
</gene>
<keyword evidence="4" id="KW-1133">Transmembrane helix</keyword>
<dbReference type="PANTHER" id="PTHR12270:SF52">
    <property type="entry name" value="GLYCOSYLTRANSFERASE-LIKE PROTEIN GNT13-RELATED"/>
    <property type="match status" value="1"/>
</dbReference>
<organism evidence="8 9">
    <name type="scientific">Volvox africanus</name>
    <dbReference type="NCBI Taxonomy" id="51714"/>
    <lineage>
        <taxon>Eukaryota</taxon>
        <taxon>Viridiplantae</taxon>
        <taxon>Chlorophyta</taxon>
        <taxon>core chlorophytes</taxon>
        <taxon>Chlorophyceae</taxon>
        <taxon>CS clade</taxon>
        <taxon>Chlamydomonadales</taxon>
        <taxon>Volvocaceae</taxon>
        <taxon>Volvox</taxon>
    </lineage>
</organism>
<dbReference type="GO" id="GO:0035269">
    <property type="term" value="P:protein O-linked glycosylation via mannose"/>
    <property type="evidence" value="ECO:0007669"/>
    <property type="project" value="TreeGrafter"/>
</dbReference>
<dbReference type="GO" id="GO:0015020">
    <property type="term" value="F:glucuronosyltransferase activity"/>
    <property type="evidence" value="ECO:0007669"/>
    <property type="project" value="TreeGrafter"/>
</dbReference>
<dbReference type="Proteomes" id="UP000747399">
    <property type="component" value="Unassembled WGS sequence"/>
</dbReference>